<accession>A0ABQ5VUP2</accession>
<keyword evidence="1" id="KW-0472">Membrane</keyword>
<dbReference type="PANTHER" id="PTHR40547">
    <property type="entry name" value="SLL0298 PROTEIN"/>
    <property type="match status" value="1"/>
</dbReference>
<evidence type="ECO:0000256" key="1">
    <source>
        <dbReference type="SAM" id="Phobius"/>
    </source>
</evidence>
<feature type="transmembrane region" description="Helical" evidence="1">
    <location>
        <begin position="87"/>
        <end position="105"/>
    </location>
</feature>
<dbReference type="Proteomes" id="UP001156694">
    <property type="component" value="Unassembled WGS sequence"/>
</dbReference>
<proteinExistence type="predicted"/>
<evidence type="ECO:0000259" key="2">
    <source>
        <dbReference type="Pfam" id="PF09835"/>
    </source>
</evidence>
<name>A0ABQ5VUP2_9RHOB</name>
<feature type="transmembrane region" description="Helical" evidence="1">
    <location>
        <begin position="45"/>
        <end position="75"/>
    </location>
</feature>
<feature type="domain" description="DUF2062" evidence="2">
    <location>
        <begin position="26"/>
        <end position="192"/>
    </location>
</feature>
<dbReference type="RefSeq" id="WP_284377132.1">
    <property type="nucleotide sequence ID" value="NZ_BSNN01000002.1"/>
</dbReference>
<dbReference type="InterPro" id="IPR018639">
    <property type="entry name" value="DUF2062"/>
</dbReference>
<keyword evidence="1" id="KW-1133">Transmembrane helix</keyword>
<dbReference type="EMBL" id="BSNN01000002">
    <property type="protein sequence ID" value="GLQ35049.1"/>
    <property type="molecule type" value="Genomic_DNA"/>
</dbReference>
<keyword evidence="4" id="KW-1185">Reference proteome</keyword>
<reference evidence="4" key="1">
    <citation type="journal article" date="2019" name="Int. J. Syst. Evol. Microbiol.">
        <title>The Global Catalogue of Microorganisms (GCM) 10K type strain sequencing project: providing services to taxonomists for standard genome sequencing and annotation.</title>
        <authorList>
            <consortium name="The Broad Institute Genomics Platform"/>
            <consortium name="The Broad Institute Genome Sequencing Center for Infectious Disease"/>
            <person name="Wu L."/>
            <person name="Ma J."/>
        </authorList>
    </citation>
    <scope>NUCLEOTIDE SEQUENCE [LARGE SCALE GENOMIC DNA]</scope>
    <source>
        <strain evidence="4">NBRC 110140</strain>
    </source>
</reference>
<organism evidence="3 4">
    <name type="scientific">Amylibacter marinus</name>
    <dbReference type="NCBI Taxonomy" id="1475483"/>
    <lineage>
        <taxon>Bacteria</taxon>
        <taxon>Pseudomonadati</taxon>
        <taxon>Pseudomonadota</taxon>
        <taxon>Alphaproteobacteria</taxon>
        <taxon>Rhodobacterales</taxon>
        <taxon>Paracoccaceae</taxon>
        <taxon>Amylibacter</taxon>
    </lineage>
</organism>
<dbReference type="PANTHER" id="PTHR40547:SF1">
    <property type="entry name" value="SLL0298 PROTEIN"/>
    <property type="match status" value="1"/>
</dbReference>
<gene>
    <name evidence="3" type="ORF">GCM10007939_13320</name>
</gene>
<sequence length="211" mass="24294">MFKRRNPVTLWQWFKEGFYPKAGWRRVLNYVGHRVKRLPDTPHRIALGFSCGAFVCFSPLFGLHFFLAAGLAYVLRGNVLSSLIGTFFGNPITFPFIGAISYSLGQWMTGNSTERNAWRKARDGLVDFAESSWANVKSIFGYGPSRWDGFVDLFHDFMVPYFIGGLIPGFITALVMYFTTKPLVAAYQQRRKKYLYRRLKERLAKKTDTVE</sequence>
<comment type="caution">
    <text evidence="3">The sequence shown here is derived from an EMBL/GenBank/DDBJ whole genome shotgun (WGS) entry which is preliminary data.</text>
</comment>
<feature type="transmembrane region" description="Helical" evidence="1">
    <location>
        <begin position="161"/>
        <end position="187"/>
    </location>
</feature>
<evidence type="ECO:0000313" key="4">
    <source>
        <dbReference type="Proteomes" id="UP001156694"/>
    </source>
</evidence>
<evidence type="ECO:0000313" key="3">
    <source>
        <dbReference type="EMBL" id="GLQ35049.1"/>
    </source>
</evidence>
<dbReference type="Pfam" id="PF09835">
    <property type="entry name" value="DUF2062"/>
    <property type="match status" value="1"/>
</dbReference>
<protein>
    <recommendedName>
        <fullName evidence="2">DUF2062 domain-containing protein</fullName>
    </recommendedName>
</protein>
<keyword evidence="1" id="KW-0812">Transmembrane</keyword>